<feature type="domain" description="CCHC-type" evidence="4">
    <location>
        <begin position="1285"/>
        <end position="1300"/>
    </location>
</feature>
<dbReference type="InterPro" id="IPR057670">
    <property type="entry name" value="SH3_retrovirus"/>
</dbReference>
<organism evidence="5">
    <name type="scientific">Tanacetum cinerariifolium</name>
    <name type="common">Dalmatian daisy</name>
    <name type="synonym">Chrysanthemum cinerariifolium</name>
    <dbReference type="NCBI Taxonomy" id="118510"/>
    <lineage>
        <taxon>Eukaryota</taxon>
        <taxon>Viridiplantae</taxon>
        <taxon>Streptophyta</taxon>
        <taxon>Embryophyta</taxon>
        <taxon>Tracheophyta</taxon>
        <taxon>Spermatophyta</taxon>
        <taxon>Magnoliopsida</taxon>
        <taxon>eudicotyledons</taxon>
        <taxon>Gunneridae</taxon>
        <taxon>Pentapetalae</taxon>
        <taxon>asterids</taxon>
        <taxon>campanulids</taxon>
        <taxon>Asterales</taxon>
        <taxon>Asteraceae</taxon>
        <taxon>Asteroideae</taxon>
        <taxon>Anthemideae</taxon>
        <taxon>Anthemidinae</taxon>
        <taxon>Tanacetum</taxon>
    </lineage>
</organism>
<feature type="compositionally biased region" description="Polar residues" evidence="3">
    <location>
        <begin position="1448"/>
        <end position="1470"/>
    </location>
</feature>
<dbReference type="InterPro" id="IPR013103">
    <property type="entry name" value="RVT_2"/>
</dbReference>
<keyword evidence="2" id="KW-0863">Zinc-finger</keyword>
<feature type="region of interest" description="Disordered" evidence="3">
    <location>
        <begin position="1297"/>
        <end position="1319"/>
    </location>
</feature>
<dbReference type="Pfam" id="PF13976">
    <property type="entry name" value="gag_pre-integrs"/>
    <property type="match status" value="1"/>
</dbReference>
<feature type="compositionally biased region" description="Low complexity" evidence="3">
    <location>
        <begin position="649"/>
        <end position="659"/>
    </location>
</feature>
<keyword evidence="1" id="KW-0645">Protease</keyword>
<dbReference type="InterPro" id="IPR012337">
    <property type="entry name" value="RNaseH-like_sf"/>
</dbReference>
<dbReference type="InterPro" id="IPR043502">
    <property type="entry name" value="DNA/RNA_pol_sf"/>
</dbReference>
<proteinExistence type="predicted"/>
<feature type="compositionally biased region" description="Basic and acidic residues" evidence="3">
    <location>
        <begin position="1297"/>
        <end position="1318"/>
    </location>
</feature>
<evidence type="ECO:0000256" key="3">
    <source>
        <dbReference type="SAM" id="MobiDB-lite"/>
    </source>
</evidence>
<dbReference type="PROSITE" id="PS50158">
    <property type="entry name" value="ZF_CCHC"/>
    <property type="match status" value="1"/>
</dbReference>
<dbReference type="Pfam" id="PF07727">
    <property type="entry name" value="RVT_2"/>
    <property type="match status" value="2"/>
</dbReference>
<feature type="compositionally biased region" description="Polar residues" evidence="3">
    <location>
        <begin position="289"/>
        <end position="302"/>
    </location>
</feature>
<dbReference type="SUPFAM" id="SSF53098">
    <property type="entry name" value="Ribonuclease H-like"/>
    <property type="match status" value="1"/>
</dbReference>
<keyword evidence="2" id="KW-0479">Metal-binding</keyword>
<dbReference type="Gene3D" id="4.10.60.10">
    <property type="entry name" value="Zinc finger, CCHC-type"/>
    <property type="match status" value="1"/>
</dbReference>
<dbReference type="InterPro" id="IPR036397">
    <property type="entry name" value="RNaseH_sf"/>
</dbReference>
<dbReference type="GO" id="GO:0003676">
    <property type="term" value="F:nucleic acid binding"/>
    <property type="evidence" value="ECO:0007669"/>
    <property type="project" value="InterPro"/>
</dbReference>
<dbReference type="EMBL" id="BKCJ010003873">
    <property type="protein sequence ID" value="GEU57681.1"/>
    <property type="molecule type" value="Genomic_DNA"/>
</dbReference>
<dbReference type="InterPro" id="IPR054722">
    <property type="entry name" value="PolX-like_BBD"/>
</dbReference>
<feature type="region of interest" description="Disordered" evidence="3">
    <location>
        <begin position="1439"/>
        <end position="1474"/>
    </location>
</feature>
<dbReference type="PANTHER" id="PTHR11439">
    <property type="entry name" value="GAG-POL-RELATED RETROTRANSPOSON"/>
    <property type="match status" value="1"/>
</dbReference>
<sequence length="2409" mass="273844">MEFKCYRSRLMNGTDLDRGASHRSRSRSIDTTIDQQVAMDEALVPHAQRLRIRRSNFCLLSDIKSKESTLKLLYDVLRLCPFFKDFLVTVDVPEIYMQEFWATATVHHHAIRFKMDNKKHIVNLESFRDMLHICPGVHGQSFAEPSFEDEILAFIRFLGHSVAIRTLTDVNINKLYQPWRSFAAIINKCTGYDSLRLSQAQILWGLYHKRNVDYAYLMWEDFVYQVEHKNHKKSNEMCYPWFTKVIIHHFMSKDPSIPRRNNVNWNSNAYKEYYAIATGAAPPKPKASVQRTRSSSDTSITHPTAAAGPRLTTSQKGKQAAKASKAKSISALSENSTDDEGDDDEGKDCDGDEEDDGEESHDDDDQEVIRDDEEDDEEEGHNKEEEEDELYKDVNINQGQGLQTTQEVEDSHVTLTSIHLDGQQQSSSVSSQFVTSMLNPTLDVDMESIFETTSQMDVQTRTSVAPLPMTAPTMTPSTIATITITSQAPTPPTTASIQVAVQLQSDKLREEAQKENDEFLNTIDENMQNIIKEQVKEQVKVQVSKILPRIEQTVNEQLEAEVLTRSSHSSKTTYSLVKAYESDKIILNTYGETVTLKQRRDDDADKDEEPFARPDWGSKRRKKGKEPESTSAPIETAIRRAGRSTQGYQSQQASASESAFTEEPMQTTLQMEEPSHPEFDTGVEDQPIVQSSQHPEWFSQQQKSPSSDRDWNKTVPATYGSIQPWISELAKLSDSLSSFNKHIYTPLDLSNFQINRLKVDTLTPELLAGPTYELMKRLCKSLVELEYHLEEVFKATTDQLDWVNPEGQQYPHNLLKPIPLIPNNQGRCVIPFEHFINNNLEYLRGGASSRKYTTSITKIKAADYGHIKWIEDLESARDMYSKRRIIAVTELKIVEWHNYKYLDWITMRRDDDKLYKFKEGDFKRLRIQDIKDMLLLLVQGKLTNLINKYKKNRLMQIDELHKFSDGTLTDVCTALDDCLKGIWMQYLPQSIWKKSDKDRVAAIIQAIDKRLKTRRIMKSLERKLKDGGEELSAAKQKLMLLDSAAEGRLMLLSQVNAANVILMLSRQKFRFHINSKKAQSFLLVVLDLIQVILNGDSPVPISIVEGVLQPVAPTTVEQRLARKNELKSRGTLLMALPDKHQLKFNSHKDAKTLMEAIKKRFRGNIETKKVQKTLLKQQFENFIGSSSESLDQIHDKLQKLALHYKTYHLYHHLTLTVLLTHQSTSPQLDNEDLKQIDVDDLEEIDLRWQMAMLTMQARRFLQKTGRNIGANGPTCMGFDVSKVECYNCHRKGHFARECRSPKDSRKTGAAEPQRRTVPAEEEPANYALIAFLNSFSDNEPIETFIPAATPAPASPKSTISSKRRNKKACFVCKSVDHLIKYCDYHAKKMTQPTQRNYAHRVLTQCKPVFNTAVRPVSAAVPRIMATRPRLTHPIVTKSKSPIKRHITRSPSPKTSNIPPRVTATQPSVVSAPQGMQGRWGNPQYALKDKGVIDSRCSRHLTGNMSYLSNFEELNGGYVAFGGNPKGGKISDKGKIKTGKLDFKDVYFVKELQFNLFSVSQMCDKKNSILFTETECLVLSSDFKLPDESQVLLRVPRENNMYNVNLKNIVPSGDLPCLFAKEMIDESNLWHRMLGYINFKTINKLVKGNLVRGLPTKVFENKNTCVAYKKGKQHRASCKTKPVSSVDQPLFRLHMDLFGPTFVKSLNKKSYCLVVTDDYSRFTWVFFLDTKDETSPILKTFITGLENQLSLKVKNRVLVTKPDNKTPYELLHGRTPSIGFMRPFGCPVTILNTLDSLGKFEGNIDEGFLVRYSVNSKAFRVFNSSTRIVQETLHVNFLENKPNVAGSGLTWLFDIDSLTRTMNYQPVKAGNQTNPSAGFQDKFDAEKAKEEIDQQYVLFPMWSSGSTNPHNNDEDVAFDGKEHDFDVKKPDFEVILSPSSSAQSRKQDDKIKKEAKGKSPVESVTGYRDLNAVFENCSDNSSNEVNVVGSIVPTVGQNSLNSTNTFSAAGPSNADVSLTYGKSSFIDASQLTDDPDMLELEDINYSDDENVVYRNKNDKRGIMVRNKARLVAQGHIQEEGINYEEVFTPVARIEAIRLFLAYASFMDFMVYQMDVKSAFLYGTIEEEVYVCQPSGFEDPDHHDKVYKVVKALYGLHQAPRAWYETLATYLIENNDIIFGATNKDLCKSFEKLMKDKFQMSSIGELAFFLGLQIKQKKDGIFISQDKYVAEILKKFGLTEGKSASTLIDTEKPLLKDPDGENVDVHTYRSMIGSLMYLTSSRPDIMFAVRACARFQVTPKASHLHAVKRIFRYLKGKPHLGLWYPKDSPFDLVAYTDSDYAGASLDRLYTTRGCQFLGCRLISWQCKKQIALGKDSSNPLMDDNLPKIVWFLTHHVTLNKELASPKSNGSW</sequence>
<dbReference type="PANTHER" id="PTHR11439:SF495">
    <property type="entry name" value="REVERSE TRANSCRIPTASE, RNA-DEPENDENT DNA POLYMERASE-RELATED"/>
    <property type="match status" value="1"/>
</dbReference>
<feature type="compositionally biased region" description="Low complexity" evidence="3">
    <location>
        <begin position="314"/>
        <end position="333"/>
    </location>
</feature>
<dbReference type="Pfam" id="PF22936">
    <property type="entry name" value="Pol_BBD"/>
    <property type="match status" value="1"/>
</dbReference>
<keyword evidence="2" id="KW-0862">Zinc</keyword>
<gene>
    <name evidence="5" type="ORF">Tci_029659</name>
</gene>
<dbReference type="Gene3D" id="3.30.420.10">
    <property type="entry name" value="Ribonuclease H-like superfamily/Ribonuclease H"/>
    <property type="match status" value="1"/>
</dbReference>
<dbReference type="GO" id="GO:0004190">
    <property type="term" value="F:aspartic-type endopeptidase activity"/>
    <property type="evidence" value="ECO:0007669"/>
    <property type="project" value="UniProtKB-KW"/>
</dbReference>
<dbReference type="Pfam" id="PF25597">
    <property type="entry name" value="SH3_retrovirus"/>
    <property type="match status" value="1"/>
</dbReference>
<accession>A0A6L2L771</accession>
<evidence type="ECO:0000256" key="1">
    <source>
        <dbReference type="ARBA" id="ARBA00022750"/>
    </source>
</evidence>
<protein>
    <submittedName>
        <fullName evidence="5">Putative ribonuclease H-like domain-containing protein</fullName>
    </submittedName>
</protein>
<feature type="compositionally biased region" description="Polar residues" evidence="3">
    <location>
        <begin position="688"/>
        <end position="705"/>
    </location>
</feature>
<dbReference type="SUPFAM" id="SSF57756">
    <property type="entry name" value="Retrovirus zinc finger-like domains"/>
    <property type="match status" value="1"/>
</dbReference>
<dbReference type="SMART" id="SM00343">
    <property type="entry name" value="ZnF_C2HC"/>
    <property type="match status" value="2"/>
</dbReference>
<evidence type="ECO:0000256" key="2">
    <source>
        <dbReference type="PROSITE-ProRule" id="PRU00047"/>
    </source>
</evidence>
<feature type="region of interest" description="Disordered" evidence="3">
    <location>
        <begin position="281"/>
        <end position="393"/>
    </location>
</feature>
<comment type="caution">
    <text evidence="5">The sequence shown here is derived from an EMBL/GenBank/DDBJ whole genome shotgun (WGS) entry which is preliminary data.</text>
</comment>
<dbReference type="GO" id="GO:0008270">
    <property type="term" value="F:zinc ion binding"/>
    <property type="evidence" value="ECO:0007669"/>
    <property type="project" value="UniProtKB-KW"/>
</dbReference>
<reference evidence="5" key="1">
    <citation type="journal article" date="2019" name="Sci. Rep.">
        <title>Draft genome of Tanacetum cinerariifolium, the natural source of mosquito coil.</title>
        <authorList>
            <person name="Yamashiro T."/>
            <person name="Shiraishi A."/>
            <person name="Satake H."/>
            <person name="Nakayama K."/>
        </authorList>
    </citation>
    <scope>NUCLEOTIDE SEQUENCE</scope>
</reference>
<dbReference type="SUPFAM" id="SSF56672">
    <property type="entry name" value="DNA/RNA polymerases"/>
    <property type="match status" value="1"/>
</dbReference>
<evidence type="ECO:0000313" key="5">
    <source>
        <dbReference type="EMBL" id="GEU57681.1"/>
    </source>
</evidence>
<keyword evidence="1" id="KW-0378">Hydrolase</keyword>
<feature type="region of interest" description="Disordered" evidence="3">
    <location>
        <begin position="598"/>
        <end position="711"/>
    </location>
</feature>
<dbReference type="InterPro" id="IPR036875">
    <property type="entry name" value="Znf_CCHC_sf"/>
</dbReference>
<keyword evidence="1" id="KW-0064">Aspartyl protease</keyword>
<feature type="compositionally biased region" description="Basic and acidic residues" evidence="3">
    <location>
        <begin position="1944"/>
        <end position="1958"/>
    </location>
</feature>
<feature type="compositionally biased region" description="Basic and acidic residues" evidence="3">
    <location>
        <begin position="598"/>
        <end position="618"/>
    </location>
</feature>
<feature type="region of interest" description="Disordered" evidence="3">
    <location>
        <begin position="1935"/>
        <end position="1961"/>
    </location>
</feature>
<dbReference type="InterPro" id="IPR025724">
    <property type="entry name" value="GAG-pre-integrase_dom"/>
</dbReference>
<name>A0A6L2L771_TANCI</name>
<evidence type="ECO:0000259" key="4">
    <source>
        <dbReference type="PROSITE" id="PS50158"/>
    </source>
</evidence>
<dbReference type="InterPro" id="IPR001878">
    <property type="entry name" value="Znf_CCHC"/>
</dbReference>
<feature type="compositionally biased region" description="Acidic residues" evidence="3">
    <location>
        <begin position="336"/>
        <end position="390"/>
    </location>
</feature>